<evidence type="ECO:0000256" key="1">
    <source>
        <dbReference type="SAM" id="MobiDB-lite"/>
    </source>
</evidence>
<dbReference type="EMBL" id="VEPZ02000937">
    <property type="protein sequence ID" value="KAE8709393.1"/>
    <property type="molecule type" value="Genomic_DNA"/>
</dbReference>
<protein>
    <submittedName>
        <fullName evidence="2">Uncharacterized protein</fullName>
    </submittedName>
</protein>
<proteinExistence type="predicted"/>
<evidence type="ECO:0000313" key="2">
    <source>
        <dbReference type="EMBL" id="KAE8709393.1"/>
    </source>
</evidence>
<sequence length="57" mass="6426">MGLLGEECYREQDFADTESPRTCSRDPRDLNHLIRSSCHQKASREEPESTTASTLVA</sequence>
<name>A0A6A3AZR5_HIBSY</name>
<organism evidence="2 3">
    <name type="scientific">Hibiscus syriacus</name>
    <name type="common">Rose of Sharon</name>
    <dbReference type="NCBI Taxonomy" id="106335"/>
    <lineage>
        <taxon>Eukaryota</taxon>
        <taxon>Viridiplantae</taxon>
        <taxon>Streptophyta</taxon>
        <taxon>Embryophyta</taxon>
        <taxon>Tracheophyta</taxon>
        <taxon>Spermatophyta</taxon>
        <taxon>Magnoliopsida</taxon>
        <taxon>eudicotyledons</taxon>
        <taxon>Gunneridae</taxon>
        <taxon>Pentapetalae</taxon>
        <taxon>rosids</taxon>
        <taxon>malvids</taxon>
        <taxon>Malvales</taxon>
        <taxon>Malvaceae</taxon>
        <taxon>Malvoideae</taxon>
        <taxon>Hibiscus</taxon>
    </lineage>
</organism>
<keyword evidence="3" id="KW-1185">Reference proteome</keyword>
<accession>A0A6A3AZR5</accession>
<evidence type="ECO:0000313" key="3">
    <source>
        <dbReference type="Proteomes" id="UP000436088"/>
    </source>
</evidence>
<feature type="region of interest" description="Disordered" evidence="1">
    <location>
        <begin position="36"/>
        <end position="57"/>
    </location>
</feature>
<dbReference type="Proteomes" id="UP000436088">
    <property type="component" value="Unassembled WGS sequence"/>
</dbReference>
<comment type="caution">
    <text evidence="2">The sequence shown here is derived from an EMBL/GenBank/DDBJ whole genome shotgun (WGS) entry which is preliminary data.</text>
</comment>
<gene>
    <name evidence="2" type="ORF">F3Y22_tig00110332pilonHSYRG01434</name>
</gene>
<reference evidence="2" key="1">
    <citation type="submission" date="2019-09" db="EMBL/GenBank/DDBJ databases">
        <title>Draft genome information of white flower Hibiscus syriacus.</title>
        <authorList>
            <person name="Kim Y.-M."/>
        </authorList>
    </citation>
    <scope>NUCLEOTIDE SEQUENCE [LARGE SCALE GENOMIC DNA]</scope>
    <source>
        <strain evidence="2">YM2019G1</strain>
    </source>
</reference>
<dbReference type="AlphaFoldDB" id="A0A6A3AZR5"/>